<feature type="domain" description="Glycosyltransferase subfamily 4-like N-terminal" evidence="2">
    <location>
        <begin position="10"/>
        <end position="180"/>
    </location>
</feature>
<organism evidence="3 4">
    <name type="scientific">Sphingomonas melonis</name>
    <dbReference type="NCBI Taxonomy" id="152682"/>
    <lineage>
        <taxon>Bacteria</taxon>
        <taxon>Pseudomonadati</taxon>
        <taxon>Pseudomonadota</taxon>
        <taxon>Alphaproteobacteria</taxon>
        <taxon>Sphingomonadales</taxon>
        <taxon>Sphingomonadaceae</taxon>
        <taxon>Sphingomonas</taxon>
    </lineage>
</organism>
<dbReference type="Proteomes" id="UP000517753">
    <property type="component" value="Unassembled WGS sequence"/>
</dbReference>
<dbReference type="Pfam" id="PF13439">
    <property type="entry name" value="Glyco_transf_4"/>
    <property type="match status" value="1"/>
</dbReference>
<dbReference type="InterPro" id="IPR028098">
    <property type="entry name" value="Glyco_trans_4-like_N"/>
</dbReference>
<dbReference type="RefSeq" id="WP_179508424.1">
    <property type="nucleotide sequence ID" value="NZ_JACCBY010000002.1"/>
</dbReference>
<evidence type="ECO:0000259" key="2">
    <source>
        <dbReference type="Pfam" id="PF13439"/>
    </source>
</evidence>
<dbReference type="EMBL" id="JACCBY010000002">
    <property type="protein sequence ID" value="NYD89931.1"/>
    <property type="molecule type" value="Genomic_DNA"/>
</dbReference>
<name>A0A7Y9K1I1_9SPHN</name>
<reference evidence="3 4" key="1">
    <citation type="submission" date="2020-08" db="EMBL/GenBank/DDBJ databases">
        <title>The Agave Microbiome: Exploring the role of microbial communities in plant adaptations to desert environments.</title>
        <authorList>
            <person name="Partida-Martinez L.P."/>
        </authorList>
    </citation>
    <scope>NUCLEOTIDE SEQUENCE [LARGE SCALE GENOMIC DNA]</scope>
    <source>
        <strain evidence="3 4">AS2.3</strain>
    </source>
</reference>
<evidence type="ECO:0000313" key="4">
    <source>
        <dbReference type="Proteomes" id="UP000517753"/>
    </source>
</evidence>
<evidence type="ECO:0000259" key="1">
    <source>
        <dbReference type="Pfam" id="PF00534"/>
    </source>
</evidence>
<dbReference type="CDD" id="cd03801">
    <property type="entry name" value="GT4_PimA-like"/>
    <property type="match status" value="1"/>
</dbReference>
<feature type="domain" description="Glycosyl transferase family 1" evidence="1">
    <location>
        <begin position="242"/>
        <end position="336"/>
    </location>
</feature>
<keyword evidence="4" id="KW-1185">Reference proteome</keyword>
<dbReference type="GO" id="GO:0016757">
    <property type="term" value="F:glycosyltransferase activity"/>
    <property type="evidence" value="ECO:0007669"/>
    <property type="project" value="InterPro"/>
</dbReference>
<dbReference type="SUPFAM" id="SSF53756">
    <property type="entry name" value="UDP-Glycosyltransferase/glycogen phosphorylase"/>
    <property type="match status" value="1"/>
</dbReference>
<comment type="caution">
    <text evidence="3">The sequence shown here is derived from an EMBL/GenBank/DDBJ whole genome shotgun (WGS) entry which is preliminary data.</text>
</comment>
<keyword evidence="3" id="KW-0808">Transferase</keyword>
<dbReference type="InterPro" id="IPR001296">
    <property type="entry name" value="Glyco_trans_1"/>
</dbReference>
<dbReference type="InterPro" id="IPR050194">
    <property type="entry name" value="Glycosyltransferase_grp1"/>
</dbReference>
<dbReference type="Pfam" id="PF00534">
    <property type="entry name" value="Glycos_transf_1"/>
    <property type="match status" value="1"/>
</dbReference>
<proteinExistence type="predicted"/>
<dbReference type="Gene3D" id="3.40.50.2000">
    <property type="entry name" value="Glycogen Phosphorylase B"/>
    <property type="match status" value="2"/>
</dbReference>
<gene>
    <name evidence="3" type="ORF">HD841_001711</name>
</gene>
<sequence length="369" mass="38637">MKLLLTTDAVGGVWHYTAELANALAARGVESVVAVLGPPPSADQRAMLRPDAAPAPITLVTTDLPLDWTCADAAPVCAAGAAIAALAADHDVDLVHYNMPTLAAAAALPVPSVAVAHGCVSTWWQAARATPLAADYHWHRTLTGEGLRAVDRVVAPTAVYAAIVARQYRLTKPVLAVHNGRTPAGEVDPAAPVADLALTVGRLWDGVKNAALLDRAAARLPIPFLAAGAARGPHGETIRLQHLRELGHLSGKQLATHLARRPIFVSAASFEPFGLAVLEAAQAGCALVLADIPTFRELWDGAAQFVPLDSDGWCRAIEALVLDQPRRAALGEAARARAARYTPDATADRMLALYRATIASHPNARKAAA</sequence>
<dbReference type="PANTHER" id="PTHR45947">
    <property type="entry name" value="SULFOQUINOVOSYL TRANSFERASE SQD2"/>
    <property type="match status" value="1"/>
</dbReference>
<evidence type="ECO:0000313" key="3">
    <source>
        <dbReference type="EMBL" id="NYD89931.1"/>
    </source>
</evidence>
<protein>
    <submittedName>
        <fullName evidence="3">Glycosyltransferase involved in cell wall biosynthesis</fullName>
    </submittedName>
</protein>
<accession>A0A7Y9K1I1</accession>
<dbReference type="PANTHER" id="PTHR45947:SF3">
    <property type="entry name" value="SULFOQUINOVOSYL TRANSFERASE SQD2"/>
    <property type="match status" value="1"/>
</dbReference>
<dbReference type="AlphaFoldDB" id="A0A7Y9K1I1"/>